<dbReference type="RefSeq" id="WP_186942464.1">
    <property type="nucleotide sequence ID" value="NZ_JACOGA010000011.1"/>
</dbReference>
<dbReference type="InterPro" id="IPR007527">
    <property type="entry name" value="Znf_SWIM"/>
</dbReference>
<organism evidence="3 4">
    <name type="scientific">Undibacterium flavidum</name>
    <dbReference type="NCBI Taxonomy" id="2762297"/>
    <lineage>
        <taxon>Bacteria</taxon>
        <taxon>Pseudomonadati</taxon>
        <taxon>Pseudomonadota</taxon>
        <taxon>Betaproteobacteria</taxon>
        <taxon>Burkholderiales</taxon>
        <taxon>Oxalobacteraceae</taxon>
        <taxon>Undibacterium</taxon>
    </lineage>
</organism>
<keyword evidence="1" id="KW-0479">Metal-binding</keyword>
<sequence>MLTTEQILALAPDAASAKAGSGQANLTYWSKLGANEQALWGLCQGSGKEPYRTQIELATPAFKCSCPSRKFPCKHGLGLYLLYAKHADKFQHELEEWVTEWLRGREQRQEKKINKLEESQELSVEELASREKSAQKRQDKRETNVAQGLALLETWLSDLASDGLAGLRSKPAKAWEAMAARMIDAQAGGLAARIREIGMMIYGSSQAGWEMPVANELGKLSLLLQAYKNMLQTPDLFSPEQQADIRTAIGWVANQDDAFNQVAHDDIWLVLGNETQHEARLSRRACYLLNMRSQKTAMILQFAAGGQTLASPYLTGSLYQGRLHFYPSATPLRAQAYGELQRVDAQSHRLHDSLFSDQLRWFAEQLAANPFIDALPLILRNVCSHLTTSTEPECSLITPENLQIKTTPEFKHAWHLHALTGGEACTLFGLWNGIELMPLSLLAAKGLPDHQQIHSFDTE</sequence>
<keyword evidence="1" id="KW-0863">Zinc-finger</keyword>
<comment type="caution">
    <text evidence="3">The sequence shown here is derived from an EMBL/GenBank/DDBJ whole genome shotgun (WGS) entry which is preliminary data.</text>
</comment>
<keyword evidence="1" id="KW-0862">Zinc</keyword>
<keyword evidence="4" id="KW-1185">Reference proteome</keyword>
<gene>
    <name evidence="3" type="ORF">H8K55_12800</name>
</gene>
<name>A0ABR6YD39_9BURK</name>
<evidence type="ECO:0000313" key="3">
    <source>
        <dbReference type="EMBL" id="MBC3874471.1"/>
    </source>
</evidence>
<accession>A0ABR6YD39</accession>
<dbReference type="EMBL" id="JACOGA010000011">
    <property type="protein sequence ID" value="MBC3874471.1"/>
    <property type="molecule type" value="Genomic_DNA"/>
</dbReference>
<dbReference type="PROSITE" id="PS50966">
    <property type="entry name" value="ZF_SWIM"/>
    <property type="match status" value="1"/>
</dbReference>
<proteinExistence type="predicted"/>
<protein>
    <submittedName>
        <fullName evidence="3">SWIM zinc finger family protein</fullName>
    </submittedName>
</protein>
<feature type="domain" description="SWIM-type" evidence="2">
    <location>
        <begin position="51"/>
        <end position="84"/>
    </location>
</feature>
<reference evidence="3 4" key="1">
    <citation type="submission" date="2020-08" db="EMBL/GenBank/DDBJ databases">
        <title>Novel species isolated from subtropical streams in China.</title>
        <authorList>
            <person name="Lu H."/>
        </authorList>
    </citation>
    <scope>NUCLEOTIDE SEQUENCE [LARGE SCALE GENOMIC DNA]</scope>
    <source>
        <strain evidence="3 4">LX15W</strain>
    </source>
</reference>
<dbReference type="Pfam" id="PF04434">
    <property type="entry name" value="SWIM"/>
    <property type="match status" value="1"/>
</dbReference>
<dbReference type="Proteomes" id="UP000624279">
    <property type="component" value="Unassembled WGS sequence"/>
</dbReference>
<evidence type="ECO:0000259" key="2">
    <source>
        <dbReference type="PROSITE" id="PS50966"/>
    </source>
</evidence>
<evidence type="ECO:0000313" key="4">
    <source>
        <dbReference type="Proteomes" id="UP000624279"/>
    </source>
</evidence>
<evidence type="ECO:0000256" key="1">
    <source>
        <dbReference type="PROSITE-ProRule" id="PRU00325"/>
    </source>
</evidence>